<evidence type="ECO:0000313" key="2">
    <source>
        <dbReference type="EMBL" id="KDM92917.1"/>
    </source>
</evidence>
<protein>
    <submittedName>
        <fullName evidence="2">Uncharacterized protein</fullName>
    </submittedName>
</protein>
<dbReference type="RefSeq" id="WP_036749069.1">
    <property type="nucleotide sequence ID" value="NZ_JAGSGC010000002.1"/>
</dbReference>
<gene>
    <name evidence="2" type="ORF">EA58_03950</name>
</gene>
<dbReference type="STRING" id="1654360.EA58_03950"/>
<keyword evidence="3" id="KW-1185">Reference proteome</keyword>
<dbReference type="EMBL" id="JMIB01000005">
    <property type="protein sequence ID" value="KDM92917.1"/>
    <property type="molecule type" value="Genomic_DNA"/>
</dbReference>
<dbReference type="AlphaFoldDB" id="A0A066RYZ7"/>
<keyword evidence="1" id="KW-1133">Transmembrane helix</keyword>
<reference evidence="2 3" key="1">
    <citation type="submission" date="2014-04" db="EMBL/GenBank/DDBJ databases">
        <title>Draft genome sequence of Photobacterium halotolerans S2753: a solonamide, ngercheumicin and holomycin producer.</title>
        <authorList>
            <person name="Machado H.R."/>
            <person name="Gram L."/>
        </authorList>
    </citation>
    <scope>NUCLEOTIDE SEQUENCE [LARGE SCALE GENOMIC DNA]</scope>
    <source>
        <strain evidence="2 3">S2753</strain>
    </source>
</reference>
<keyword evidence="1" id="KW-0472">Membrane</keyword>
<accession>A0A066RYZ7</accession>
<dbReference type="OrthoDB" id="5813459at2"/>
<name>A0A066RYZ7_9GAMM</name>
<comment type="caution">
    <text evidence="2">The sequence shown here is derived from an EMBL/GenBank/DDBJ whole genome shotgun (WGS) entry which is preliminary data.</text>
</comment>
<organism evidence="2 3">
    <name type="scientific">Photobacterium galatheae</name>
    <dbReference type="NCBI Taxonomy" id="1654360"/>
    <lineage>
        <taxon>Bacteria</taxon>
        <taxon>Pseudomonadati</taxon>
        <taxon>Pseudomonadota</taxon>
        <taxon>Gammaproteobacteria</taxon>
        <taxon>Vibrionales</taxon>
        <taxon>Vibrionaceae</taxon>
        <taxon>Photobacterium</taxon>
    </lineage>
</organism>
<evidence type="ECO:0000256" key="1">
    <source>
        <dbReference type="SAM" id="Phobius"/>
    </source>
</evidence>
<keyword evidence="1" id="KW-0812">Transmembrane</keyword>
<feature type="transmembrane region" description="Helical" evidence="1">
    <location>
        <begin position="25"/>
        <end position="56"/>
    </location>
</feature>
<proteinExistence type="predicted"/>
<sequence>MVKQKNNKDDIVTCNLSLWHRPFGLVIFIVSAVLIALFPYFPVQYLTALLSLWSVLRKKEMVWRKRERQWSYRVRRFFLWRQTSHQMTDRDALILYYEKPVEEERDGTIMTRYGWFELEFEPEASRFDPDGQSEYQAGVQYRLKKFDQDAKAPELTEMMKQIIGIYRASNMDVKIAFGLTDLDDERYIAIKTALGLDPTRIPLDEAFKHTDEALGDRDMNAAYFEVKRYRLKPEHMKYETNSAEHRQ</sequence>
<dbReference type="Proteomes" id="UP000027192">
    <property type="component" value="Unassembled WGS sequence"/>
</dbReference>
<evidence type="ECO:0000313" key="3">
    <source>
        <dbReference type="Proteomes" id="UP000027192"/>
    </source>
</evidence>